<keyword evidence="4" id="KW-1185">Reference proteome</keyword>
<feature type="region of interest" description="Disordered" evidence="1">
    <location>
        <begin position="161"/>
        <end position="187"/>
    </location>
</feature>
<dbReference type="NCBIfam" id="NF033545">
    <property type="entry name" value="transpos_IS630"/>
    <property type="match status" value="1"/>
</dbReference>
<dbReference type="STRING" id="44251.PDUR_04280"/>
<protein>
    <recommendedName>
        <fullName evidence="2">Winged helix-turn helix domain-containing protein</fullName>
    </recommendedName>
</protein>
<evidence type="ECO:0000259" key="2">
    <source>
        <dbReference type="Pfam" id="PF13592"/>
    </source>
</evidence>
<feature type="compositionally biased region" description="Basic and acidic residues" evidence="1">
    <location>
        <begin position="161"/>
        <end position="176"/>
    </location>
</feature>
<dbReference type="EMBL" id="CP009288">
    <property type="protein sequence ID" value="AIQ11296.1"/>
    <property type="molecule type" value="Genomic_DNA"/>
</dbReference>
<dbReference type="InterPro" id="IPR047655">
    <property type="entry name" value="Transpos_IS630-like"/>
</dbReference>
<feature type="domain" description="Winged helix-turn helix" evidence="2">
    <location>
        <begin position="116"/>
        <end position="170"/>
    </location>
</feature>
<dbReference type="AlphaFoldDB" id="A0A089HH60"/>
<sequence length="187" mass="22027">MSVRVGVAEEHKAVAIQEIKAAMKINKDVRMHERYQTILMLLLGESYERISEVTGRTISTLYNYSEAYREQGMQGLQIGRPPGRHRLLTAEQEQQVYEVVTNQTPEDQGFPSQMNWTSPLVRKWIEQKWNIRYSDRGTRDLLYRLKLSFTKPTYTLAKADPQKQEEFKEHFQELKKTPRWAHQPDSV</sequence>
<evidence type="ECO:0000313" key="3">
    <source>
        <dbReference type="EMBL" id="AIQ11296.1"/>
    </source>
</evidence>
<evidence type="ECO:0000256" key="1">
    <source>
        <dbReference type="SAM" id="MobiDB-lite"/>
    </source>
</evidence>
<dbReference type="InterPro" id="IPR025959">
    <property type="entry name" value="Winged_HTH_dom"/>
</dbReference>
<dbReference type="Pfam" id="PF13592">
    <property type="entry name" value="HTH_33"/>
    <property type="match status" value="1"/>
</dbReference>
<proteinExistence type="predicted"/>
<organism evidence="3 4">
    <name type="scientific">Paenibacillus durus</name>
    <name type="common">Paenibacillus azotofixans</name>
    <dbReference type="NCBI Taxonomy" id="44251"/>
    <lineage>
        <taxon>Bacteria</taxon>
        <taxon>Bacillati</taxon>
        <taxon>Bacillota</taxon>
        <taxon>Bacilli</taxon>
        <taxon>Bacillales</taxon>
        <taxon>Paenibacillaceae</taxon>
        <taxon>Paenibacillus</taxon>
    </lineage>
</organism>
<dbReference type="KEGG" id="pdu:PDUR_04280"/>
<name>A0A089HH60_PAEDU</name>
<evidence type="ECO:0000313" key="4">
    <source>
        <dbReference type="Proteomes" id="UP000029409"/>
    </source>
</evidence>
<dbReference type="SUPFAM" id="SSF46689">
    <property type="entry name" value="Homeodomain-like"/>
    <property type="match status" value="1"/>
</dbReference>
<dbReference type="Pfam" id="PF13551">
    <property type="entry name" value="HTH_29"/>
    <property type="match status" value="1"/>
</dbReference>
<reference evidence="3 4" key="1">
    <citation type="submission" date="2014-08" db="EMBL/GenBank/DDBJ databases">
        <title>Comparative genomics of the Paenibacillus odorifer group.</title>
        <authorList>
            <person name="den Bakker H.C."/>
            <person name="Tsai Y.-C."/>
            <person name="Martin N."/>
            <person name="Korlach J."/>
            <person name="Wiedmann M."/>
        </authorList>
    </citation>
    <scope>NUCLEOTIDE SEQUENCE [LARGE SCALE GENOMIC DNA]</scope>
    <source>
        <strain evidence="3 4">DSM 1735</strain>
    </source>
</reference>
<dbReference type="InterPro" id="IPR009057">
    <property type="entry name" value="Homeodomain-like_sf"/>
</dbReference>
<dbReference type="Proteomes" id="UP000029409">
    <property type="component" value="Chromosome"/>
</dbReference>
<accession>A0A089HH60</accession>
<gene>
    <name evidence="3" type="ORF">PDUR_04280</name>
</gene>
<dbReference type="eggNOG" id="COG3415">
    <property type="taxonomic scope" value="Bacteria"/>
</dbReference>